<evidence type="ECO:0000256" key="1">
    <source>
        <dbReference type="SAM" id="MobiDB-lite"/>
    </source>
</evidence>
<keyword evidence="3" id="KW-1185">Reference proteome</keyword>
<comment type="caution">
    <text evidence="2">The sequence shown here is derived from an EMBL/GenBank/DDBJ whole genome shotgun (WGS) entry which is preliminary data.</text>
</comment>
<name>A0ABQ5AYZ9_9ASTR</name>
<gene>
    <name evidence="2" type="ORF">Tco_0840823</name>
</gene>
<protein>
    <submittedName>
        <fullName evidence="2">Uncharacterized protein</fullName>
    </submittedName>
</protein>
<feature type="region of interest" description="Disordered" evidence="1">
    <location>
        <begin position="348"/>
        <end position="371"/>
    </location>
</feature>
<evidence type="ECO:0000313" key="2">
    <source>
        <dbReference type="EMBL" id="GJT06361.1"/>
    </source>
</evidence>
<feature type="compositionally biased region" description="Acidic residues" evidence="1">
    <location>
        <begin position="359"/>
        <end position="371"/>
    </location>
</feature>
<sequence>MDVDNLVPIPRVSEKPLDSLDSILETSKTTITDPLFDFDSEFTLNLDNPILNIQNKESDESGTETIMDKKLLNDDPSSPLPPKELYFEDLKVIQSSIDTSLDFEDDYYDSEGDIIYLESLLIKDTTYNLPPEYGQSLQYLNCGKCGGPHEDYQCQPWHQNYSELNPGYDSNSYGFDQPSQYSIDHQPQIIQEDQPWISDKLMKSHNELFESVRSMFEEFRQREQVANLNTHTPEPSRNFNSIYYDDDDDEESTIPLNEIVSQIPPSIAITPVLPTLEPEDSLIMGDEDLSTISKKESDEVIKSSVEDLVPIPSESEDTSGGDSECDLPSCNDFSPINVSEEKFVTFSNPLFDSNGDFTSSDDESLSDEDFL</sequence>
<accession>A0ABQ5AYZ9</accession>
<reference evidence="2" key="1">
    <citation type="journal article" date="2022" name="Int. J. Mol. Sci.">
        <title>Draft Genome of Tanacetum Coccineum: Genomic Comparison of Closely Related Tanacetum-Family Plants.</title>
        <authorList>
            <person name="Yamashiro T."/>
            <person name="Shiraishi A."/>
            <person name="Nakayama K."/>
            <person name="Satake H."/>
        </authorList>
    </citation>
    <scope>NUCLEOTIDE SEQUENCE</scope>
</reference>
<feature type="compositionally biased region" description="Acidic residues" evidence="1">
    <location>
        <begin position="314"/>
        <end position="325"/>
    </location>
</feature>
<organism evidence="2 3">
    <name type="scientific">Tanacetum coccineum</name>
    <dbReference type="NCBI Taxonomy" id="301880"/>
    <lineage>
        <taxon>Eukaryota</taxon>
        <taxon>Viridiplantae</taxon>
        <taxon>Streptophyta</taxon>
        <taxon>Embryophyta</taxon>
        <taxon>Tracheophyta</taxon>
        <taxon>Spermatophyta</taxon>
        <taxon>Magnoliopsida</taxon>
        <taxon>eudicotyledons</taxon>
        <taxon>Gunneridae</taxon>
        <taxon>Pentapetalae</taxon>
        <taxon>asterids</taxon>
        <taxon>campanulids</taxon>
        <taxon>Asterales</taxon>
        <taxon>Asteraceae</taxon>
        <taxon>Asteroideae</taxon>
        <taxon>Anthemideae</taxon>
        <taxon>Anthemidinae</taxon>
        <taxon>Tanacetum</taxon>
    </lineage>
</organism>
<evidence type="ECO:0000313" key="3">
    <source>
        <dbReference type="Proteomes" id="UP001151760"/>
    </source>
</evidence>
<reference evidence="2" key="2">
    <citation type="submission" date="2022-01" db="EMBL/GenBank/DDBJ databases">
        <authorList>
            <person name="Yamashiro T."/>
            <person name="Shiraishi A."/>
            <person name="Satake H."/>
            <person name="Nakayama K."/>
        </authorList>
    </citation>
    <scope>NUCLEOTIDE SEQUENCE</scope>
</reference>
<feature type="region of interest" description="Disordered" evidence="1">
    <location>
        <begin position="309"/>
        <end position="331"/>
    </location>
</feature>
<dbReference type="EMBL" id="BQNB010012662">
    <property type="protein sequence ID" value="GJT06361.1"/>
    <property type="molecule type" value="Genomic_DNA"/>
</dbReference>
<proteinExistence type="predicted"/>
<dbReference type="Proteomes" id="UP001151760">
    <property type="component" value="Unassembled WGS sequence"/>
</dbReference>